<gene>
    <name evidence="1" type="ordered locus">Sulac_1088</name>
</gene>
<keyword evidence="2" id="KW-1185">Reference proteome</keyword>
<protein>
    <submittedName>
        <fullName evidence="1">Uncharacterized protein</fullName>
    </submittedName>
</protein>
<reference evidence="2" key="1">
    <citation type="submission" date="2011-12" db="EMBL/GenBank/DDBJ databases">
        <title>The complete genome of chromosome of Sulfobacillus acidophilus DSM 10332.</title>
        <authorList>
            <person name="Lucas S."/>
            <person name="Han J."/>
            <person name="Lapidus A."/>
            <person name="Bruce D."/>
            <person name="Goodwin L."/>
            <person name="Pitluck S."/>
            <person name="Peters L."/>
            <person name="Kyrpides N."/>
            <person name="Mavromatis K."/>
            <person name="Ivanova N."/>
            <person name="Mikhailova N."/>
            <person name="Chertkov O."/>
            <person name="Saunders E."/>
            <person name="Detter J.C."/>
            <person name="Tapia R."/>
            <person name="Han C."/>
            <person name="Land M."/>
            <person name="Hauser L."/>
            <person name="Markowitz V."/>
            <person name="Cheng J.-F."/>
            <person name="Hugenholtz P."/>
            <person name="Woyke T."/>
            <person name="Wu D."/>
            <person name="Pukall R."/>
            <person name="Gehrich-Schroeter G."/>
            <person name="Schneider S."/>
            <person name="Klenk H.-P."/>
            <person name="Eisen J.A."/>
        </authorList>
    </citation>
    <scope>NUCLEOTIDE SEQUENCE [LARGE SCALE GENOMIC DNA]</scope>
    <source>
        <strain evidence="2">ATCC 700253 / DSM 10332 / NAL</strain>
    </source>
</reference>
<reference evidence="1 2" key="2">
    <citation type="journal article" date="2012" name="Stand. Genomic Sci.">
        <title>Complete genome sequence of the moderately thermophilic mineral-sulfide-oxidizing firmicute Sulfobacillus acidophilus type strain (NAL(T)).</title>
        <authorList>
            <person name="Anderson I."/>
            <person name="Chertkov O."/>
            <person name="Chen A."/>
            <person name="Saunders E."/>
            <person name="Lapidus A."/>
            <person name="Nolan M."/>
            <person name="Lucas S."/>
            <person name="Hammon N."/>
            <person name="Deshpande S."/>
            <person name="Cheng J.F."/>
            <person name="Han C."/>
            <person name="Tapia R."/>
            <person name="Goodwin L.A."/>
            <person name="Pitluck S."/>
            <person name="Liolios K."/>
            <person name="Pagani I."/>
            <person name="Ivanova N."/>
            <person name="Mikhailova N."/>
            <person name="Pati A."/>
            <person name="Palaniappan K."/>
            <person name="Land M."/>
            <person name="Pan C."/>
            <person name="Rohde M."/>
            <person name="Pukall R."/>
            <person name="Goker M."/>
            <person name="Detter J.C."/>
            <person name="Woyke T."/>
            <person name="Bristow J."/>
            <person name="Eisen J.A."/>
            <person name="Markowitz V."/>
            <person name="Hugenholtz P."/>
            <person name="Kyrpides N.C."/>
            <person name="Klenk H.P."/>
            <person name="Mavromatis K."/>
        </authorList>
    </citation>
    <scope>NUCLEOTIDE SEQUENCE [LARGE SCALE GENOMIC DNA]</scope>
    <source>
        <strain evidence="2">ATCC 700253 / DSM 10332 / NAL</strain>
    </source>
</reference>
<dbReference type="EMBL" id="CP003179">
    <property type="protein sequence ID" value="AEW04588.1"/>
    <property type="molecule type" value="Genomic_DNA"/>
</dbReference>
<dbReference type="HOGENOM" id="CLU_1440372_0_0_9"/>
<proteinExistence type="predicted"/>
<organism evidence="1 2">
    <name type="scientific">Sulfobacillus acidophilus (strain ATCC 700253 / DSM 10332 / NAL)</name>
    <dbReference type="NCBI Taxonomy" id="679936"/>
    <lineage>
        <taxon>Bacteria</taxon>
        <taxon>Bacillati</taxon>
        <taxon>Bacillota</taxon>
        <taxon>Clostridia</taxon>
        <taxon>Eubacteriales</taxon>
        <taxon>Clostridiales Family XVII. Incertae Sedis</taxon>
        <taxon>Sulfobacillus</taxon>
    </lineage>
</organism>
<dbReference type="PATRIC" id="fig|679936.5.peg.1147"/>
<dbReference type="KEGG" id="sap:Sulac_1088"/>
<sequence>MMDEQSLVIGLSPELQERIRTRHVRSGRLFGALSQNELEPGEIRQLIQSGWLERPYQDEPVMIAPQITINWDRLRQQHRDHTLHAVSHRLPAGTPWAGTRQAILEELLASLWETREDELRTILHAWAYASMWDAEGEHAPSALESQETFFFYTRRMKDSAEEALTVATEAPEAHDEFWTLVNALVDLD</sequence>
<dbReference type="AlphaFoldDB" id="G8TTZ7"/>
<dbReference type="Proteomes" id="UP000005439">
    <property type="component" value="Chromosome"/>
</dbReference>
<accession>G8TTZ7</accession>
<evidence type="ECO:0000313" key="2">
    <source>
        <dbReference type="Proteomes" id="UP000005439"/>
    </source>
</evidence>
<evidence type="ECO:0000313" key="1">
    <source>
        <dbReference type="EMBL" id="AEW04588.1"/>
    </source>
</evidence>
<name>G8TTZ7_SULAD</name>